<dbReference type="InterPro" id="IPR018728">
    <property type="entry name" value="DUF2268"/>
</dbReference>
<evidence type="ECO:0000259" key="1">
    <source>
        <dbReference type="Pfam" id="PF10026"/>
    </source>
</evidence>
<name>A0A1E3A3Z1_9FIRM</name>
<sequence>MWFEPNTKLRIEVLITNIKAIRSDAIYRRMAGASKEEKDNIYRYELMEPFAFKWNCMGIPLKAEKEGGCDVISAGIMSGGYSPSQITEARLPEIERISDDAFWESCENSIRTSLSGFEQHGIKLPVQDYIFTVLLNDPENPMSKMTGDYCGDGGIPGYLTGTIIPAEHAMQMLPVALAHETNHNVRWQFMQWSPSITLADMLVSEGLAENFAASLYGEDKIGIWVKNTSAETLRTVIKPAIKAHLQENDFQLLSSYLYGDDIMAMRGGTPVGMPYCAGYACGYALIRHFLEKTGKNLYEATILPTEDILKETEDFWN</sequence>
<dbReference type="RefSeq" id="WP_330390231.1">
    <property type="nucleotide sequence ID" value="NZ_MCGH01000003.1"/>
</dbReference>
<reference evidence="2 3" key="1">
    <citation type="submission" date="2016-07" db="EMBL/GenBank/DDBJ databases">
        <title>Characterization of isolates of Eisenbergiella tayi derived from blood cultures, using whole genome sequencing.</title>
        <authorList>
            <person name="Burdz T."/>
            <person name="Wiebe D."/>
            <person name="Huynh C."/>
            <person name="Bernard K."/>
        </authorList>
    </citation>
    <scope>NUCLEOTIDE SEQUENCE [LARGE SCALE GENOMIC DNA]</scope>
    <source>
        <strain evidence="2 3">NML 110608</strain>
    </source>
</reference>
<dbReference type="PATRIC" id="fig|1432052.4.peg.4707"/>
<dbReference type="Pfam" id="PF10026">
    <property type="entry name" value="DUF2268"/>
    <property type="match status" value="1"/>
</dbReference>
<feature type="domain" description="DUF2268" evidence="1">
    <location>
        <begin position="102"/>
        <end position="310"/>
    </location>
</feature>
<evidence type="ECO:0000313" key="3">
    <source>
        <dbReference type="Proteomes" id="UP000094067"/>
    </source>
</evidence>
<dbReference type="Proteomes" id="UP000094067">
    <property type="component" value="Unassembled WGS sequence"/>
</dbReference>
<proteinExistence type="predicted"/>
<protein>
    <recommendedName>
        <fullName evidence="1">DUF2268 domain-containing protein</fullName>
    </recommendedName>
</protein>
<gene>
    <name evidence="2" type="ORF">BEI61_04244</name>
</gene>
<organism evidence="2 3">
    <name type="scientific">Eisenbergiella tayi</name>
    <dbReference type="NCBI Taxonomy" id="1432052"/>
    <lineage>
        <taxon>Bacteria</taxon>
        <taxon>Bacillati</taxon>
        <taxon>Bacillota</taxon>
        <taxon>Clostridia</taxon>
        <taxon>Lachnospirales</taxon>
        <taxon>Lachnospiraceae</taxon>
        <taxon>Eisenbergiella</taxon>
    </lineage>
</organism>
<dbReference type="EMBL" id="MCGH01000003">
    <property type="protein sequence ID" value="ODM03448.1"/>
    <property type="molecule type" value="Genomic_DNA"/>
</dbReference>
<evidence type="ECO:0000313" key="2">
    <source>
        <dbReference type="EMBL" id="ODM03448.1"/>
    </source>
</evidence>
<comment type="caution">
    <text evidence="2">The sequence shown here is derived from an EMBL/GenBank/DDBJ whole genome shotgun (WGS) entry which is preliminary data.</text>
</comment>
<dbReference type="AlphaFoldDB" id="A0A1E3A3Z1"/>
<accession>A0A1E3A3Z1</accession>